<evidence type="ECO:0000313" key="3">
    <source>
        <dbReference type="Proteomes" id="UP000054350"/>
    </source>
</evidence>
<name>A0A0L0SHD8_ALLM3</name>
<evidence type="ECO:0008006" key="4">
    <source>
        <dbReference type="Google" id="ProtNLM"/>
    </source>
</evidence>
<dbReference type="GO" id="GO:0031490">
    <property type="term" value="F:chromatin DNA binding"/>
    <property type="evidence" value="ECO:0007669"/>
    <property type="project" value="TreeGrafter"/>
</dbReference>
<gene>
    <name evidence="2" type="ORF">AMAG_07196</name>
</gene>
<reference evidence="3" key="2">
    <citation type="submission" date="2009-11" db="EMBL/GenBank/DDBJ databases">
        <title>The Genome Sequence of Allomyces macrogynus strain ATCC 38327.</title>
        <authorList>
            <consortium name="The Broad Institute Genome Sequencing Platform"/>
            <person name="Russ C."/>
            <person name="Cuomo C."/>
            <person name="Shea T."/>
            <person name="Young S.K."/>
            <person name="Zeng Q."/>
            <person name="Koehrsen M."/>
            <person name="Haas B."/>
            <person name="Borodovsky M."/>
            <person name="Guigo R."/>
            <person name="Alvarado L."/>
            <person name="Berlin A."/>
            <person name="Borenstein D."/>
            <person name="Chen Z."/>
            <person name="Engels R."/>
            <person name="Freedman E."/>
            <person name="Gellesch M."/>
            <person name="Goldberg J."/>
            <person name="Griggs A."/>
            <person name="Gujja S."/>
            <person name="Heiman D."/>
            <person name="Hepburn T."/>
            <person name="Howarth C."/>
            <person name="Jen D."/>
            <person name="Larson L."/>
            <person name="Lewis B."/>
            <person name="Mehta T."/>
            <person name="Park D."/>
            <person name="Pearson M."/>
            <person name="Roberts A."/>
            <person name="Saif S."/>
            <person name="Shenoy N."/>
            <person name="Sisk P."/>
            <person name="Stolte C."/>
            <person name="Sykes S."/>
            <person name="Walk T."/>
            <person name="White J."/>
            <person name="Yandava C."/>
            <person name="Burger G."/>
            <person name="Gray M.W."/>
            <person name="Holland P.W.H."/>
            <person name="King N."/>
            <person name="Lang F.B.F."/>
            <person name="Roger A.J."/>
            <person name="Ruiz-Trillo I."/>
            <person name="Lander E."/>
            <person name="Nusbaum C."/>
        </authorList>
    </citation>
    <scope>NUCLEOTIDE SEQUENCE [LARGE SCALE GENOMIC DNA]</scope>
    <source>
        <strain evidence="3">ATCC 38327</strain>
    </source>
</reference>
<dbReference type="PANTHER" id="PTHR31606:SF1">
    <property type="entry name" value="WW DOMAIN BINDING PROTEIN 2, ISOFORM E"/>
    <property type="match status" value="1"/>
</dbReference>
<feature type="region of interest" description="Disordered" evidence="1">
    <location>
        <begin position="182"/>
        <end position="234"/>
    </location>
</feature>
<dbReference type="InterPro" id="IPR044852">
    <property type="entry name" value="WBP2-like"/>
</dbReference>
<dbReference type="AlphaFoldDB" id="A0A0L0SHD8"/>
<sequence length="234" mass="24570">MALNWTVLAPDGASPLPLPDEKIFSSYEPVRLEFESGNGYPGAGGTSILVKRGKLFVTSHRLVYCAATFLDAAVNAARSVEGAASSSSSGSTAPGPQACSSFQSLSVPLRSLHDTRLHDPWFGTKFVEMVVEPVPNGGLHIPGTAKFYFDQGGASEMYAVFSAILQRDRPDVVLTAPHRVPADEPLPLYSHPPSLGAHAAPQPPAPGADELPPSYTAPPNGASAPVSDSKRPIE</sequence>
<dbReference type="OrthoDB" id="1259151at2759"/>
<organism evidence="2 3">
    <name type="scientific">Allomyces macrogynus (strain ATCC 38327)</name>
    <name type="common">Allomyces javanicus var. macrogynus</name>
    <dbReference type="NCBI Taxonomy" id="578462"/>
    <lineage>
        <taxon>Eukaryota</taxon>
        <taxon>Fungi</taxon>
        <taxon>Fungi incertae sedis</taxon>
        <taxon>Blastocladiomycota</taxon>
        <taxon>Blastocladiomycetes</taxon>
        <taxon>Blastocladiales</taxon>
        <taxon>Blastocladiaceae</taxon>
        <taxon>Allomyces</taxon>
    </lineage>
</organism>
<evidence type="ECO:0000313" key="2">
    <source>
        <dbReference type="EMBL" id="KNE61928.1"/>
    </source>
</evidence>
<dbReference type="EMBL" id="GG745339">
    <property type="protein sequence ID" value="KNE61928.1"/>
    <property type="molecule type" value="Genomic_DNA"/>
</dbReference>
<evidence type="ECO:0000256" key="1">
    <source>
        <dbReference type="SAM" id="MobiDB-lite"/>
    </source>
</evidence>
<dbReference type="eggNOG" id="KOG3294">
    <property type="taxonomic scope" value="Eukaryota"/>
</dbReference>
<dbReference type="SUPFAM" id="SSF50729">
    <property type="entry name" value="PH domain-like"/>
    <property type="match status" value="1"/>
</dbReference>
<dbReference type="GO" id="GO:0003713">
    <property type="term" value="F:transcription coactivator activity"/>
    <property type="evidence" value="ECO:0007669"/>
    <property type="project" value="InterPro"/>
</dbReference>
<dbReference type="GO" id="GO:0005634">
    <property type="term" value="C:nucleus"/>
    <property type="evidence" value="ECO:0007669"/>
    <property type="project" value="TreeGrafter"/>
</dbReference>
<accession>A0A0L0SHD8</accession>
<dbReference type="VEuPathDB" id="FungiDB:AMAG_07196"/>
<dbReference type="STRING" id="578462.A0A0L0SHD8"/>
<dbReference type="PANTHER" id="PTHR31606">
    <property type="entry name" value="WW DOMAIN BINDING PROTEIN 2, ISOFORM E"/>
    <property type="match status" value="1"/>
</dbReference>
<keyword evidence="3" id="KW-1185">Reference proteome</keyword>
<proteinExistence type="predicted"/>
<dbReference type="Proteomes" id="UP000054350">
    <property type="component" value="Unassembled WGS sequence"/>
</dbReference>
<protein>
    <recommendedName>
        <fullName evidence="4">GRAM domain-containing protein</fullName>
    </recommendedName>
</protein>
<dbReference type="OMA" id="NYYEALC"/>
<reference evidence="2 3" key="1">
    <citation type="submission" date="2009-11" db="EMBL/GenBank/DDBJ databases">
        <title>Annotation of Allomyces macrogynus ATCC 38327.</title>
        <authorList>
            <consortium name="The Broad Institute Genome Sequencing Platform"/>
            <person name="Russ C."/>
            <person name="Cuomo C."/>
            <person name="Burger G."/>
            <person name="Gray M.W."/>
            <person name="Holland P.W.H."/>
            <person name="King N."/>
            <person name="Lang F.B.F."/>
            <person name="Roger A.J."/>
            <person name="Ruiz-Trillo I."/>
            <person name="Young S.K."/>
            <person name="Zeng Q."/>
            <person name="Gargeya S."/>
            <person name="Fitzgerald M."/>
            <person name="Haas B."/>
            <person name="Abouelleil A."/>
            <person name="Alvarado L."/>
            <person name="Arachchi H.M."/>
            <person name="Berlin A."/>
            <person name="Chapman S.B."/>
            <person name="Gearin G."/>
            <person name="Goldberg J."/>
            <person name="Griggs A."/>
            <person name="Gujja S."/>
            <person name="Hansen M."/>
            <person name="Heiman D."/>
            <person name="Howarth C."/>
            <person name="Larimer J."/>
            <person name="Lui A."/>
            <person name="MacDonald P.J.P."/>
            <person name="McCowen C."/>
            <person name="Montmayeur A."/>
            <person name="Murphy C."/>
            <person name="Neiman D."/>
            <person name="Pearson M."/>
            <person name="Priest M."/>
            <person name="Roberts A."/>
            <person name="Saif S."/>
            <person name="Shea T."/>
            <person name="Sisk P."/>
            <person name="Stolte C."/>
            <person name="Sykes S."/>
            <person name="Wortman J."/>
            <person name="Nusbaum C."/>
            <person name="Birren B."/>
        </authorList>
    </citation>
    <scope>NUCLEOTIDE SEQUENCE [LARGE SCALE GENOMIC DNA]</scope>
    <source>
        <strain evidence="2 3">ATCC 38327</strain>
    </source>
</reference>